<keyword evidence="1" id="KW-0812">Transmembrane</keyword>
<keyword evidence="1" id="KW-0472">Membrane</keyword>
<name>A0A1U7IQE6_9CYAN</name>
<evidence type="ECO:0000313" key="3">
    <source>
        <dbReference type="Proteomes" id="UP000185860"/>
    </source>
</evidence>
<feature type="transmembrane region" description="Helical" evidence="1">
    <location>
        <begin position="34"/>
        <end position="58"/>
    </location>
</feature>
<dbReference type="OrthoDB" id="5141003at2"/>
<dbReference type="Proteomes" id="UP000185860">
    <property type="component" value="Unassembled WGS sequence"/>
</dbReference>
<dbReference type="GO" id="GO:0006508">
    <property type="term" value="P:proteolysis"/>
    <property type="evidence" value="ECO:0007669"/>
    <property type="project" value="UniProtKB-KW"/>
</dbReference>
<keyword evidence="1" id="KW-1133">Transmembrane helix</keyword>
<feature type="transmembrane region" description="Helical" evidence="1">
    <location>
        <begin position="290"/>
        <end position="311"/>
    </location>
</feature>
<proteinExistence type="predicted"/>
<protein>
    <submittedName>
        <fullName evidence="2">CAAX protease</fullName>
    </submittedName>
</protein>
<dbReference type="STRING" id="454136.NIES2119_05040"/>
<keyword evidence="2" id="KW-0645">Protease</keyword>
<feature type="transmembrane region" description="Helical" evidence="1">
    <location>
        <begin position="70"/>
        <end position="96"/>
    </location>
</feature>
<evidence type="ECO:0000313" key="2">
    <source>
        <dbReference type="EMBL" id="OKH39640.1"/>
    </source>
</evidence>
<organism evidence="2 3">
    <name type="scientific">[Phormidium ambiguum] IAM M-71</name>
    <dbReference type="NCBI Taxonomy" id="454136"/>
    <lineage>
        <taxon>Bacteria</taxon>
        <taxon>Bacillati</taxon>
        <taxon>Cyanobacteriota</taxon>
        <taxon>Cyanophyceae</taxon>
        <taxon>Oscillatoriophycideae</taxon>
        <taxon>Aerosakkonematales</taxon>
        <taxon>Aerosakkonemataceae</taxon>
        <taxon>Floridanema</taxon>
    </lineage>
</organism>
<feature type="transmembrane region" description="Helical" evidence="1">
    <location>
        <begin position="131"/>
        <end position="151"/>
    </location>
</feature>
<reference evidence="2 3" key="1">
    <citation type="submission" date="2016-11" db="EMBL/GenBank/DDBJ databases">
        <title>Draft Genome Sequences of Nine Cyanobacterial Strains from Diverse Habitats.</title>
        <authorList>
            <person name="Zhu T."/>
            <person name="Hou S."/>
            <person name="Lu X."/>
            <person name="Hess W.R."/>
        </authorList>
    </citation>
    <scope>NUCLEOTIDE SEQUENCE [LARGE SCALE GENOMIC DNA]</scope>
    <source>
        <strain evidence="2 3">IAM M-71</strain>
    </source>
</reference>
<evidence type="ECO:0000256" key="1">
    <source>
        <dbReference type="SAM" id="Phobius"/>
    </source>
</evidence>
<accession>A0A1U7IQE6</accession>
<feature type="transmembrane region" description="Helical" evidence="1">
    <location>
        <begin position="102"/>
        <end position="124"/>
    </location>
</feature>
<gene>
    <name evidence="2" type="ORF">NIES2119_05040</name>
</gene>
<dbReference type="EMBL" id="MRCE01000004">
    <property type="protein sequence ID" value="OKH39640.1"/>
    <property type="molecule type" value="Genomic_DNA"/>
</dbReference>
<sequence>MSTTASSKFWELMGGVFSFNSEAFKTIVNLPDGILLALLVVVLAGLSLSVGQSIILFINRIKPARFAFSLLLNAILFTFGFLFLVFSTWLICLLPWSVNVPLFTLIQVFGLSYAPLLFSFLGALPYVGVPILNILSVWRLLAMVVGFSAVAGVSETIALTYVAFGWVVLQLLEGTIGQPIAKLGKKIADRVAGVELATDRQEIQEMIGSRIKETSSPIISPGEFSRQSTPSEVRQFIQASGRSTTDTAQAVAQKFASQPRTSTELKVKPSTNSSNPIVQLEYGSHNITEVIKWIISLLAMVIVFMLVADLLRPIREFFFGWYDHLPSFLRLLFNLVWISVIAIVFAGLLAPLETLGWWAGWYGDDLNTVVTGESQTTPVSNSHSPNPNPQKFSRYIVYLDGIGQSGEEYTPDVEDFLKAFKAVLPQNMKFIQGLMMYSVLNKPLDEDRPLAFLWRLADKMRWSNPAAILGIILNLRNVLIVAVSADRRYGPIYNQGIAQVLYNGLIAEGYQPGSGVPITLIGYSGGGEMSVAAGPYLKRATGAPIDVISLGGVMSANNNFLKLEHLYHLVGDKDFVERIGPIFFPGRWQLFFLSYWNRAKRKGKISIISLGEVGHQVPGGMMDPNAFLPDGRSYLEQTIDVILQILAGTALRADRSIARTISHYALYQQAEFTQPDYYPIHQTVDPNLYRPIGNWMGRLILPKPEQREQVQGALLEIYHAPENYQHLLGQVVNLRWSDRPFVQKMVKAVTKDVHFSADAEYTSKYGGLIHPDRLNHWQQVDPLESLAGAHPTDDVIVMLNEPIAVEEQGSRGAGEQGGRGEQENSIRAGFVANSFAENKDLSTKPAPTAQNFSTSLYISNTPVQITGRYYALVKFIKPIGGTDKFLVWHFNKATRKFDGVAETVRMPQVKADAVGCFPSTTRNIEKVSLNEQGWYIYGAKDRSGTFVVQSIAPRALFQLKPQEVIFGRKHGQEYIRQGAWADIATKKGKISSVLLSPIRGGSKEAIANWQENDLALLIHTYGGIGGRKKELTASSPIFFGHFAFGVAKVIREPLTNELRFDIRYQQVYTHNTDGIIAGTLHWSRYMGDRQFGWAGVRPTCDILIKHDAFTGFYNLEGIQLSPLTEMMRQLQVMTARYRIGDGTGGTYIGPANNCTQDSNQALFASLFQASKYLQAHPEIVTKLIEDSPEQERRYQELKLLKKELQRQLQPLGGPRSDWENNEYNLGCTLEDNPIQNFLTGLGSWRTVFPRVASNAIAQIFLKYGASIWVLRTNQIGGYDFDIEPIAPTNFPLL</sequence>
<dbReference type="RefSeq" id="WP_073592360.1">
    <property type="nucleotide sequence ID" value="NZ_MRCE01000004.1"/>
</dbReference>
<comment type="caution">
    <text evidence="2">The sequence shown here is derived from an EMBL/GenBank/DDBJ whole genome shotgun (WGS) entry which is preliminary data.</text>
</comment>
<feature type="transmembrane region" description="Helical" evidence="1">
    <location>
        <begin position="331"/>
        <end position="352"/>
    </location>
</feature>
<keyword evidence="2" id="KW-0378">Hydrolase</keyword>
<dbReference type="GO" id="GO:0008233">
    <property type="term" value="F:peptidase activity"/>
    <property type="evidence" value="ECO:0007669"/>
    <property type="project" value="UniProtKB-KW"/>
</dbReference>